<comment type="caution">
    <text evidence="9">The sequence shown here is derived from an EMBL/GenBank/DDBJ whole genome shotgun (WGS) entry which is preliminary data.</text>
</comment>
<organism evidence="9 10">
    <name type="scientific">Mesotoga infera</name>
    <dbReference type="NCBI Taxonomy" id="1236046"/>
    <lineage>
        <taxon>Bacteria</taxon>
        <taxon>Thermotogati</taxon>
        <taxon>Thermotogota</taxon>
        <taxon>Thermotogae</taxon>
        <taxon>Kosmotogales</taxon>
        <taxon>Kosmotogaceae</taxon>
        <taxon>Mesotoga</taxon>
    </lineage>
</organism>
<evidence type="ECO:0000256" key="2">
    <source>
        <dbReference type="ARBA" id="ARBA00007441"/>
    </source>
</evidence>
<evidence type="ECO:0000256" key="3">
    <source>
        <dbReference type="ARBA" id="ARBA00011738"/>
    </source>
</evidence>
<dbReference type="InterPro" id="IPR004839">
    <property type="entry name" value="Aminotransferase_I/II_large"/>
</dbReference>
<dbReference type="PANTHER" id="PTHR42790:SF19">
    <property type="entry name" value="KYNURENINE_ALPHA-AMINOADIPATE AMINOTRANSFERASE, MITOCHONDRIAL"/>
    <property type="match status" value="1"/>
</dbReference>
<reference evidence="8 11" key="3">
    <citation type="journal article" date="2018" name="Nat. Biotechnol.">
        <title>A standardized bacterial taxonomy based on genome phylogeny substantially revises the tree of life.</title>
        <authorList>
            <person name="Parks D.H."/>
            <person name="Chuvochina M."/>
            <person name="Waite D.W."/>
            <person name="Rinke C."/>
            <person name="Skarshewski A."/>
            <person name="Chaumeil P.A."/>
            <person name="Hugenholtz P."/>
        </authorList>
    </citation>
    <scope>NUCLEOTIDE SEQUENCE [LARGE SCALE GENOMIC DNA]</scope>
    <source>
        <strain evidence="8">UBA9905</strain>
    </source>
</reference>
<evidence type="ECO:0000256" key="4">
    <source>
        <dbReference type="ARBA" id="ARBA00022576"/>
    </source>
</evidence>
<dbReference type="EMBL" id="DQBS01000001">
    <property type="protein sequence ID" value="HCO68976.1"/>
    <property type="molecule type" value="Genomic_DNA"/>
</dbReference>
<dbReference type="InterPro" id="IPR015421">
    <property type="entry name" value="PyrdxlP-dep_Trfase_major"/>
</dbReference>
<dbReference type="PANTHER" id="PTHR42790">
    <property type="entry name" value="AMINOTRANSFERASE"/>
    <property type="match status" value="1"/>
</dbReference>
<dbReference type="GO" id="GO:1901605">
    <property type="term" value="P:alpha-amino acid metabolic process"/>
    <property type="evidence" value="ECO:0007669"/>
    <property type="project" value="TreeGrafter"/>
</dbReference>
<keyword evidence="5 8" id="KW-0808">Transferase</keyword>
<evidence type="ECO:0000256" key="6">
    <source>
        <dbReference type="ARBA" id="ARBA00022898"/>
    </source>
</evidence>
<dbReference type="GO" id="GO:0008483">
    <property type="term" value="F:transaminase activity"/>
    <property type="evidence" value="ECO:0007669"/>
    <property type="project" value="UniProtKB-KW"/>
</dbReference>
<reference evidence="10" key="2">
    <citation type="journal article" date="2015" name="MBio">
        <title>Genome-Resolved Metagenomic Analysis Reveals Roles for Candidate Phyla and Other Microbial Community Members in Biogeochemical Transformations in Oil Reservoirs.</title>
        <authorList>
            <person name="Hu P."/>
            <person name="Tom L."/>
            <person name="Singh A."/>
            <person name="Thomas B.C."/>
            <person name="Baker B.J."/>
            <person name="Piceno Y.M."/>
            <person name="Andersen G.L."/>
            <person name="Banfield J.F."/>
        </authorList>
    </citation>
    <scope>NUCLEOTIDE SEQUENCE [LARGE SCALE GENOMIC DNA]</scope>
</reference>
<gene>
    <name evidence="8" type="ORF">DIT26_00050</name>
    <name evidence="9" type="ORF">XD86_0740</name>
</gene>
<dbReference type="Proteomes" id="UP000264215">
    <property type="component" value="Unassembled WGS sequence"/>
</dbReference>
<comment type="subunit">
    <text evidence="3">Homodimer.</text>
</comment>
<feature type="domain" description="Aminotransferase class I/classII large" evidence="7">
    <location>
        <begin position="31"/>
        <end position="395"/>
    </location>
</feature>
<evidence type="ECO:0000313" key="8">
    <source>
        <dbReference type="EMBL" id="HCO68976.1"/>
    </source>
</evidence>
<dbReference type="GO" id="GO:0030170">
    <property type="term" value="F:pyridoxal phosphate binding"/>
    <property type="evidence" value="ECO:0007669"/>
    <property type="project" value="InterPro"/>
</dbReference>
<proteinExistence type="inferred from homology"/>
<comment type="cofactor">
    <cofactor evidence="1">
        <name>pyridoxal 5'-phosphate</name>
        <dbReference type="ChEBI" id="CHEBI:597326"/>
    </cofactor>
</comment>
<keyword evidence="6" id="KW-0663">Pyridoxal phosphate</keyword>
<reference evidence="9" key="1">
    <citation type="journal article" date="2015" name="MBio">
        <title>Genome-resolved metagenomic analysis reveals roles for candidate phyla and other microbial community members in biogeochemical transformations in oil reservoirs.</title>
        <authorList>
            <person name="Hu P."/>
            <person name="Tom L."/>
            <person name="Singh A."/>
            <person name="Thomas B.C."/>
            <person name="Baker B.J."/>
            <person name="Piceno Y.M."/>
            <person name="Andersen G.L."/>
            <person name="Banfield J.F."/>
        </authorList>
    </citation>
    <scope>NUCLEOTIDE SEQUENCE [LARGE SCALE GENOMIC DNA]</scope>
    <source>
        <strain evidence="9">46_47</strain>
    </source>
</reference>
<dbReference type="CDD" id="cd00609">
    <property type="entry name" value="AAT_like"/>
    <property type="match status" value="1"/>
</dbReference>
<dbReference type="EMBL" id="LGGH01000095">
    <property type="protein sequence ID" value="KUK67492.1"/>
    <property type="molecule type" value="Genomic_DNA"/>
</dbReference>
<dbReference type="Gene3D" id="3.90.1150.10">
    <property type="entry name" value="Aspartate Aminotransferase, domain 1"/>
    <property type="match status" value="1"/>
</dbReference>
<dbReference type="Proteomes" id="UP000054260">
    <property type="component" value="Unassembled WGS sequence"/>
</dbReference>
<sequence>MTEKFSKTALKMKSNVIRELLKVTSKPGMISFGGGVPDPDTFPRFEMAEISKEVLEKEYKFTLQYGSTEGDPMLREEYISLLKRESGIEGLDVDNLLVTVGSQSALDLVGKIFLDDDSIYFVSKPVYLGAASAFALRSNGYVYMDLREDGVDLDEVENRLEEIASRGEINKVKFIYVIPNFHNPGGVTMSLEKRKRLVEIAEKYDVLIVEDDPYGDLRYEGDPIDPIFKIGGQNRVLLLRTFSKILSPGLRLGIVIGNKTIIRKMVMAKQASDLCTPSLTQRIAARYLQRHDLIAQLKPTIALYRDKRDLMLAELEKNFGDMKGFHWTKPDGGLFIWFTLPESFDTGEMLEMGKAENVLFVPGEAFSLDNTCKNSMRLSFCLPPREDIIEGVRRLKKIVVEYGKEKNIL</sequence>
<dbReference type="InterPro" id="IPR015422">
    <property type="entry name" value="PyrdxlP-dep_Trfase_small"/>
</dbReference>
<dbReference type="InterPro" id="IPR050859">
    <property type="entry name" value="Class-I_PLP-dep_aminotransf"/>
</dbReference>
<dbReference type="AlphaFoldDB" id="A0A117LU51"/>
<evidence type="ECO:0000313" key="11">
    <source>
        <dbReference type="Proteomes" id="UP000264215"/>
    </source>
</evidence>
<dbReference type="FunFam" id="3.40.640.10:FF:000053">
    <property type="entry name" value="Aminotransferase, class I"/>
    <property type="match status" value="1"/>
</dbReference>
<dbReference type="PATRIC" id="fig|1236046.6.peg.871"/>
<comment type="similarity">
    <text evidence="2">Belongs to the class-I pyridoxal-phosphate-dependent aminotransferase family.</text>
</comment>
<dbReference type="InterPro" id="IPR015424">
    <property type="entry name" value="PyrdxlP-dep_Trfase"/>
</dbReference>
<dbReference type="Gene3D" id="3.40.640.10">
    <property type="entry name" value="Type I PLP-dependent aspartate aminotransferase-like (Major domain)"/>
    <property type="match status" value="1"/>
</dbReference>
<dbReference type="Pfam" id="PF00155">
    <property type="entry name" value="Aminotran_1_2"/>
    <property type="match status" value="1"/>
</dbReference>
<evidence type="ECO:0000313" key="10">
    <source>
        <dbReference type="Proteomes" id="UP000054260"/>
    </source>
</evidence>
<evidence type="ECO:0000256" key="5">
    <source>
        <dbReference type="ARBA" id="ARBA00022679"/>
    </source>
</evidence>
<name>A0A117LU51_9BACT</name>
<keyword evidence="4 8" id="KW-0032">Aminotransferase</keyword>
<accession>A0A117LU51</accession>
<dbReference type="SUPFAM" id="SSF53383">
    <property type="entry name" value="PLP-dependent transferases"/>
    <property type="match status" value="1"/>
</dbReference>
<evidence type="ECO:0000313" key="9">
    <source>
        <dbReference type="EMBL" id="KUK67492.1"/>
    </source>
</evidence>
<protein>
    <submittedName>
        <fullName evidence="8">PLP-dependent aminotransferase family protein</fullName>
    </submittedName>
    <submittedName>
        <fullName evidence="9">Putative enzyme</fullName>
    </submittedName>
</protein>
<evidence type="ECO:0000256" key="1">
    <source>
        <dbReference type="ARBA" id="ARBA00001933"/>
    </source>
</evidence>
<evidence type="ECO:0000259" key="7">
    <source>
        <dbReference type="Pfam" id="PF00155"/>
    </source>
</evidence>